<gene>
    <name evidence="2" type="ORF">EYF80_003640</name>
</gene>
<dbReference type="Proteomes" id="UP000314294">
    <property type="component" value="Unassembled WGS sequence"/>
</dbReference>
<comment type="caution">
    <text evidence="2">The sequence shown here is derived from an EMBL/GenBank/DDBJ whole genome shotgun (WGS) entry which is preliminary data.</text>
</comment>
<protein>
    <submittedName>
        <fullName evidence="2">Uncharacterized protein</fullName>
    </submittedName>
</protein>
<dbReference type="AlphaFoldDB" id="A0A4Z2J973"/>
<evidence type="ECO:0000256" key="1">
    <source>
        <dbReference type="SAM" id="MobiDB-lite"/>
    </source>
</evidence>
<feature type="region of interest" description="Disordered" evidence="1">
    <location>
        <begin position="131"/>
        <end position="152"/>
    </location>
</feature>
<sequence>MGSRTVRWETQTVMNEMLSSVIVVNQNNRMSMPVLTDLRDCDIMGRGLGADENTANVTLGTLRSMLCFLSLKVTLGTLRSMLCFRSLKGKTLHHKLKANLIVTIKGAQPLTQATIPSAIDWNSLPETMRREQRSIPLQDGQQHDVMWTDEQR</sequence>
<accession>A0A4Z2J973</accession>
<keyword evidence="3" id="KW-1185">Reference proteome</keyword>
<reference evidence="2 3" key="1">
    <citation type="submission" date="2019-03" db="EMBL/GenBank/DDBJ databases">
        <title>First draft genome of Liparis tanakae, snailfish: a comprehensive survey of snailfish specific genes.</title>
        <authorList>
            <person name="Kim W."/>
            <person name="Song I."/>
            <person name="Jeong J.-H."/>
            <person name="Kim D."/>
            <person name="Kim S."/>
            <person name="Ryu S."/>
            <person name="Song J.Y."/>
            <person name="Lee S.K."/>
        </authorList>
    </citation>
    <scope>NUCLEOTIDE SEQUENCE [LARGE SCALE GENOMIC DNA]</scope>
    <source>
        <tissue evidence="2">Muscle</tissue>
    </source>
</reference>
<evidence type="ECO:0000313" key="2">
    <source>
        <dbReference type="EMBL" id="TNN86223.1"/>
    </source>
</evidence>
<evidence type="ECO:0000313" key="3">
    <source>
        <dbReference type="Proteomes" id="UP000314294"/>
    </source>
</evidence>
<organism evidence="2 3">
    <name type="scientific">Liparis tanakae</name>
    <name type="common">Tanaka's snailfish</name>
    <dbReference type="NCBI Taxonomy" id="230148"/>
    <lineage>
        <taxon>Eukaryota</taxon>
        <taxon>Metazoa</taxon>
        <taxon>Chordata</taxon>
        <taxon>Craniata</taxon>
        <taxon>Vertebrata</taxon>
        <taxon>Euteleostomi</taxon>
        <taxon>Actinopterygii</taxon>
        <taxon>Neopterygii</taxon>
        <taxon>Teleostei</taxon>
        <taxon>Neoteleostei</taxon>
        <taxon>Acanthomorphata</taxon>
        <taxon>Eupercaria</taxon>
        <taxon>Perciformes</taxon>
        <taxon>Cottioidei</taxon>
        <taxon>Cottales</taxon>
        <taxon>Liparidae</taxon>
        <taxon>Liparis</taxon>
    </lineage>
</organism>
<dbReference type="EMBL" id="SRLO01000017">
    <property type="protein sequence ID" value="TNN86223.1"/>
    <property type="molecule type" value="Genomic_DNA"/>
</dbReference>
<name>A0A4Z2J973_9TELE</name>
<proteinExistence type="predicted"/>